<dbReference type="SUPFAM" id="SSF56024">
    <property type="entry name" value="Phospholipase D/nuclease"/>
    <property type="match status" value="1"/>
</dbReference>
<sequence length="357" mass="40567">MKRERGSRFYHHRRVQPLSLTPSPLLEAGGRASTAVEIHRHQRCRQRERAVTVQSQSSLKESATEVARQHTAVAVVNLDLSSLLLMMVSQTIILDAGEGHWSYYSGSSSAVNSAFWAIRLWEIVGVNVIRFRNEEKKEFSDTFAAEHSKDFYQPSISGSAIEKGGPREPWHDIHCKLEGPIAWDVYSTFVQRFWKQGTDQGMLFSEEKLKDFIITPSQATNPDDDDDTWNVQLFRSIDDTTTLGFPETAKEAFEHGLVSGENKMIDRSIQDAYINAIRRAKNFIYIENQYFIGSAFGWSVDSTEFDAVHLIPKELSVKIVSKIKAKEKFMVYVVIPMWPEGVPINNTTGAVQKILYL</sequence>
<dbReference type="Proteomes" id="UP000289738">
    <property type="component" value="Chromosome A01"/>
</dbReference>
<evidence type="ECO:0000313" key="4">
    <source>
        <dbReference type="Proteomes" id="UP000289738"/>
    </source>
</evidence>
<keyword evidence="1" id="KW-0677">Repeat</keyword>
<keyword evidence="2" id="KW-0443">Lipid metabolism</keyword>
<dbReference type="GO" id="GO:0005886">
    <property type="term" value="C:plasma membrane"/>
    <property type="evidence" value="ECO:0007669"/>
    <property type="project" value="TreeGrafter"/>
</dbReference>
<proteinExistence type="predicted"/>
<dbReference type="AlphaFoldDB" id="A0A445EU93"/>
<keyword evidence="4" id="KW-1185">Reference proteome</keyword>
<dbReference type="Gene3D" id="3.30.870.10">
    <property type="entry name" value="Endonuclease Chain A"/>
    <property type="match status" value="1"/>
</dbReference>
<dbReference type="PANTHER" id="PTHR18896">
    <property type="entry name" value="PHOSPHOLIPASE D"/>
    <property type="match status" value="1"/>
</dbReference>
<reference evidence="3 4" key="1">
    <citation type="submission" date="2019-01" db="EMBL/GenBank/DDBJ databases">
        <title>Sequencing of cultivated peanut Arachis hypogaea provides insights into genome evolution and oil improvement.</title>
        <authorList>
            <person name="Chen X."/>
        </authorList>
    </citation>
    <scope>NUCLEOTIDE SEQUENCE [LARGE SCALE GENOMIC DNA]</scope>
    <source>
        <strain evidence="4">cv. Fuhuasheng</strain>
        <tissue evidence="3">Leaves</tissue>
    </source>
</reference>
<name>A0A445EU93_ARAHY</name>
<organism evidence="3 4">
    <name type="scientific">Arachis hypogaea</name>
    <name type="common">Peanut</name>
    <dbReference type="NCBI Taxonomy" id="3818"/>
    <lineage>
        <taxon>Eukaryota</taxon>
        <taxon>Viridiplantae</taxon>
        <taxon>Streptophyta</taxon>
        <taxon>Embryophyta</taxon>
        <taxon>Tracheophyta</taxon>
        <taxon>Spermatophyta</taxon>
        <taxon>Magnoliopsida</taxon>
        <taxon>eudicotyledons</taxon>
        <taxon>Gunneridae</taxon>
        <taxon>Pentapetalae</taxon>
        <taxon>rosids</taxon>
        <taxon>fabids</taxon>
        <taxon>Fabales</taxon>
        <taxon>Fabaceae</taxon>
        <taxon>Papilionoideae</taxon>
        <taxon>50 kb inversion clade</taxon>
        <taxon>dalbergioids sensu lato</taxon>
        <taxon>Dalbergieae</taxon>
        <taxon>Pterocarpus clade</taxon>
        <taxon>Arachis</taxon>
    </lineage>
</organism>
<dbReference type="PANTHER" id="PTHR18896:SF60">
    <property type="entry name" value="PHOSPHOLIPASE D"/>
    <property type="match status" value="1"/>
</dbReference>
<comment type="caution">
    <text evidence="3">The sequence shown here is derived from an EMBL/GenBank/DDBJ whole genome shotgun (WGS) entry which is preliminary data.</text>
</comment>
<dbReference type="GO" id="GO:0009395">
    <property type="term" value="P:phospholipid catabolic process"/>
    <property type="evidence" value="ECO:0007669"/>
    <property type="project" value="TreeGrafter"/>
</dbReference>
<gene>
    <name evidence="3" type="ORF">Ahy_A01g003944</name>
</gene>
<evidence type="ECO:0000256" key="2">
    <source>
        <dbReference type="ARBA" id="ARBA00023098"/>
    </source>
</evidence>
<evidence type="ECO:0000313" key="3">
    <source>
        <dbReference type="EMBL" id="RYR79078.1"/>
    </source>
</evidence>
<evidence type="ECO:0000256" key="1">
    <source>
        <dbReference type="ARBA" id="ARBA00022737"/>
    </source>
</evidence>
<protein>
    <submittedName>
        <fullName evidence="3">Uncharacterized protein</fullName>
    </submittedName>
</protein>
<accession>A0A445EU93</accession>
<dbReference type="InterPro" id="IPR015679">
    <property type="entry name" value="PLipase_D_fam"/>
</dbReference>
<dbReference type="GO" id="GO:0004630">
    <property type="term" value="F:phospholipase D activity"/>
    <property type="evidence" value="ECO:0007669"/>
    <property type="project" value="TreeGrafter"/>
</dbReference>
<dbReference type="EMBL" id="SDMP01000001">
    <property type="protein sequence ID" value="RYR79078.1"/>
    <property type="molecule type" value="Genomic_DNA"/>
</dbReference>